<evidence type="ECO:0000313" key="2">
    <source>
        <dbReference type="EMBL" id="RNL55837.1"/>
    </source>
</evidence>
<keyword evidence="1" id="KW-0472">Membrane</keyword>
<keyword evidence="1" id="KW-1133">Transmembrane helix</keyword>
<feature type="transmembrane region" description="Helical" evidence="1">
    <location>
        <begin position="36"/>
        <end position="57"/>
    </location>
</feature>
<dbReference type="EMBL" id="RBEE01000004">
    <property type="protein sequence ID" value="RNL55837.1"/>
    <property type="molecule type" value="Genomic_DNA"/>
</dbReference>
<dbReference type="AlphaFoldDB" id="A0A3N0C0W7"/>
<name>A0A3N0C0W7_9SPHI</name>
<gene>
    <name evidence="2" type="ORF">D7004_03535</name>
</gene>
<reference evidence="2 3" key="1">
    <citation type="submission" date="2018-10" db="EMBL/GenBank/DDBJ databases">
        <title>Genome sequencing of Pedobacter jejuensis TNB23.</title>
        <authorList>
            <person name="Cho Y.-J."/>
            <person name="Cho A."/>
            <person name="Kim O.-S."/>
        </authorList>
    </citation>
    <scope>NUCLEOTIDE SEQUENCE [LARGE SCALE GENOMIC DNA]</scope>
    <source>
        <strain evidence="2 3">TNB23</strain>
    </source>
</reference>
<proteinExistence type="predicted"/>
<keyword evidence="1" id="KW-0812">Transmembrane</keyword>
<feature type="transmembrane region" description="Helical" evidence="1">
    <location>
        <begin position="105"/>
        <end position="125"/>
    </location>
</feature>
<sequence>MKSALCFYMVKCYHIIYKCFASLVIWNTHQGKIDRAVYGLTYFIFFLFHTLLFLIGAQLNWKFNGYFLAIGSLICLCLLYKVNLKYFLNLDQKAVSFSSKKIEKWFRVLGCILFFGSIISMGFAGKNFSRKSKIRKLMDTRINLTPLK</sequence>
<evidence type="ECO:0000313" key="3">
    <source>
        <dbReference type="Proteomes" id="UP000274046"/>
    </source>
</evidence>
<comment type="caution">
    <text evidence="2">The sequence shown here is derived from an EMBL/GenBank/DDBJ whole genome shotgun (WGS) entry which is preliminary data.</text>
</comment>
<keyword evidence="3" id="KW-1185">Reference proteome</keyword>
<dbReference type="Proteomes" id="UP000274046">
    <property type="component" value="Unassembled WGS sequence"/>
</dbReference>
<feature type="transmembrane region" description="Helical" evidence="1">
    <location>
        <begin position="63"/>
        <end position="84"/>
    </location>
</feature>
<accession>A0A3N0C0W7</accession>
<organism evidence="2 3">
    <name type="scientific">Pedobacter jejuensis</name>
    <dbReference type="NCBI Taxonomy" id="1268550"/>
    <lineage>
        <taxon>Bacteria</taxon>
        <taxon>Pseudomonadati</taxon>
        <taxon>Bacteroidota</taxon>
        <taxon>Sphingobacteriia</taxon>
        <taxon>Sphingobacteriales</taxon>
        <taxon>Sphingobacteriaceae</taxon>
        <taxon>Pedobacter</taxon>
    </lineage>
</organism>
<protein>
    <submittedName>
        <fullName evidence="2">Uncharacterized protein</fullName>
    </submittedName>
</protein>
<evidence type="ECO:0000256" key="1">
    <source>
        <dbReference type="SAM" id="Phobius"/>
    </source>
</evidence>